<organism evidence="2">
    <name type="scientific">marine sediment metagenome</name>
    <dbReference type="NCBI Taxonomy" id="412755"/>
    <lineage>
        <taxon>unclassified sequences</taxon>
        <taxon>metagenomes</taxon>
        <taxon>ecological metagenomes</taxon>
    </lineage>
</organism>
<comment type="caution">
    <text evidence="2">The sequence shown here is derived from an EMBL/GenBank/DDBJ whole genome shotgun (WGS) entry which is preliminary data.</text>
</comment>
<feature type="transmembrane region" description="Helical" evidence="1">
    <location>
        <begin position="6"/>
        <end position="24"/>
    </location>
</feature>
<keyword evidence="1" id="KW-0472">Membrane</keyword>
<keyword evidence="1" id="KW-1133">Transmembrane helix</keyword>
<accession>X1BCK5</accession>
<protein>
    <submittedName>
        <fullName evidence="2">Uncharacterized protein</fullName>
    </submittedName>
</protein>
<reference evidence="2" key="1">
    <citation type="journal article" date="2014" name="Front. Microbiol.">
        <title>High frequency of phylogenetically diverse reductive dehalogenase-homologous genes in deep subseafloor sedimentary metagenomes.</title>
        <authorList>
            <person name="Kawai M."/>
            <person name="Futagami T."/>
            <person name="Toyoda A."/>
            <person name="Takaki Y."/>
            <person name="Nishi S."/>
            <person name="Hori S."/>
            <person name="Arai W."/>
            <person name="Tsubouchi T."/>
            <person name="Morono Y."/>
            <person name="Uchiyama I."/>
            <person name="Ito T."/>
            <person name="Fujiyama A."/>
            <person name="Inagaki F."/>
            <person name="Takami H."/>
        </authorList>
    </citation>
    <scope>NUCLEOTIDE SEQUENCE</scope>
    <source>
        <strain evidence="2">Expedition CK06-06</strain>
    </source>
</reference>
<evidence type="ECO:0000313" key="2">
    <source>
        <dbReference type="EMBL" id="GAG69711.1"/>
    </source>
</evidence>
<proteinExistence type="predicted"/>
<gene>
    <name evidence="2" type="ORF">S01H4_15477</name>
</gene>
<keyword evidence="1" id="KW-0812">Transmembrane</keyword>
<dbReference type="EMBL" id="BART01006785">
    <property type="protein sequence ID" value="GAG69711.1"/>
    <property type="molecule type" value="Genomic_DNA"/>
</dbReference>
<feature type="non-terminal residue" evidence="2">
    <location>
        <position position="30"/>
    </location>
</feature>
<sequence length="30" mass="3565">MEGDILKYGWLIVLTLAQIIYLWIRMAGKR</sequence>
<dbReference type="AlphaFoldDB" id="X1BCK5"/>
<name>X1BCK5_9ZZZZ</name>
<evidence type="ECO:0000256" key="1">
    <source>
        <dbReference type="SAM" id="Phobius"/>
    </source>
</evidence>